<organism evidence="1 2">
    <name type="scientific">Thalassoglobus neptunius</name>
    <dbReference type="NCBI Taxonomy" id="1938619"/>
    <lineage>
        <taxon>Bacteria</taxon>
        <taxon>Pseudomonadati</taxon>
        <taxon>Planctomycetota</taxon>
        <taxon>Planctomycetia</taxon>
        <taxon>Planctomycetales</taxon>
        <taxon>Planctomycetaceae</taxon>
        <taxon>Thalassoglobus</taxon>
    </lineage>
</organism>
<keyword evidence="1" id="KW-0378">Hydrolase</keyword>
<evidence type="ECO:0000313" key="2">
    <source>
        <dbReference type="Proteomes" id="UP000317243"/>
    </source>
</evidence>
<gene>
    <name evidence="1" type="primary">wapA_3</name>
    <name evidence="1" type="ORF">KOR42_36140</name>
</gene>
<dbReference type="NCBIfam" id="TIGR03696">
    <property type="entry name" value="Rhs_assc_core"/>
    <property type="match status" value="1"/>
</dbReference>
<dbReference type="GO" id="GO:0016787">
    <property type="term" value="F:hydrolase activity"/>
    <property type="evidence" value="ECO:0007669"/>
    <property type="project" value="UniProtKB-KW"/>
</dbReference>
<accession>A0A5C5WH12</accession>
<proteinExistence type="predicted"/>
<dbReference type="Gene3D" id="2.180.10.10">
    <property type="entry name" value="RHS repeat-associated core"/>
    <property type="match status" value="1"/>
</dbReference>
<dbReference type="InterPro" id="IPR022385">
    <property type="entry name" value="Rhs_assc_core"/>
</dbReference>
<name>A0A5C5WH12_9PLAN</name>
<dbReference type="EMBL" id="SIHI01000014">
    <property type="protein sequence ID" value="TWT50068.1"/>
    <property type="molecule type" value="Genomic_DNA"/>
</dbReference>
<dbReference type="EC" id="3.1.-.-" evidence="1"/>
<evidence type="ECO:0000313" key="1">
    <source>
        <dbReference type="EMBL" id="TWT50068.1"/>
    </source>
</evidence>
<sequence length="478" mass="53393">MSEAIRKAYDGNNVLQERDDLGTVEAEFTYIPLPYAHLVSQHRDAASSFYHFNGIHDTSELTDASETTTDEYTLDAWGKLRSSTGTTANANIYKGEFLAYHRDPDAGPGDSIYQLPNRPYDALSGRFKSEDPIESNGDQYLYVSNNPVNATDPSGMLEYPELTAEQKSLIYGETRHIQGITREQERQILSLFVLTHGNDAVTLLKAWHSTGKTIVVEDLWQLSGYSDTDWDRNTNSFKIQLDDNLFDGTPTANVVVAAQLLYEELVQSFGDASYGMRKALMSRLLNPDFSDSEFKQTLKSYEAGIQTGAAQSAILAQMYVEGIIEWSPAGWAVTTSYHVGEEEYWQALLAASPLGFWAWRKAQKSAAARGLKKGTEHLESVGDSLAARRRAAELAGLGDDSVQFVSDVGPQKGWVVGRQSKDGLRGWRLDWDPKKGYHVNWWDRTGGTKRKDWLYGAVEIVGGTWHEYIELLKHGFGN</sequence>
<reference evidence="1 2" key="1">
    <citation type="submission" date="2019-02" db="EMBL/GenBank/DDBJ databases">
        <title>Deep-cultivation of Planctomycetes and their phenomic and genomic characterization uncovers novel biology.</title>
        <authorList>
            <person name="Wiegand S."/>
            <person name="Jogler M."/>
            <person name="Boedeker C."/>
            <person name="Pinto D."/>
            <person name="Vollmers J."/>
            <person name="Rivas-Marin E."/>
            <person name="Kohn T."/>
            <person name="Peeters S.H."/>
            <person name="Heuer A."/>
            <person name="Rast P."/>
            <person name="Oberbeckmann S."/>
            <person name="Bunk B."/>
            <person name="Jeske O."/>
            <person name="Meyerdierks A."/>
            <person name="Storesund J.E."/>
            <person name="Kallscheuer N."/>
            <person name="Luecker S."/>
            <person name="Lage O.M."/>
            <person name="Pohl T."/>
            <person name="Merkel B.J."/>
            <person name="Hornburger P."/>
            <person name="Mueller R.-W."/>
            <person name="Bruemmer F."/>
            <person name="Labrenz M."/>
            <person name="Spormann A.M."/>
            <person name="Op Den Camp H."/>
            <person name="Overmann J."/>
            <person name="Amann R."/>
            <person name="Jetten M.S.M."/>
            <person name="Mascher T."/>
            <person name="Medema M.H."/>
            <person name="Devos D.P."/>
            <person name="Kaster A.-K."/>
            <person name="Ovreas L."/>
            <person name="Rohde M."/>
            <person name="Galperin M.Y."/>
            <person name="Jogler C."/>
        </authorList>
    </citation>
    <scope>NUCLEOTIDE SEQUENCE [LARGE SCALE GENOMIC DNA]</scope>
    <source>
        <strain evidence="1 2">KOR42</strain>
    </source>
</reference>
<protein>
    <submittedName>
        <fullName evidence="1">tRNA(Glu)-specific nuclease WapA</fullName>
        <ecNumber evidence="1">3.1.-.-</ecNumber>
    </submittedName>
</protein>
<keyword evidence="2" id="KW-1185">Reference proteome</keyword>
<comment type="caution">
    <text evidence="1">The sequence shown here is derived from an EMBL/GenBank/DDBJ whole genome shotgun (WGS) entry which is preliminary data.</text>
</comment>
<dbReference type="RefSeq" id="WP_197441289.1">
    <property type="nucleotide sequence ID" value="NZ_SIHI01000014.1"/>
</dbReference>
<dbReference type="Proteomes" id="UP000317243">
    <property type="component" value="Unassembled WGS sequence"/>
</dbReference>
<dbReference type="AlphaFoldDB" id="A0A5C5WH12"/>